<evidence type="ECO:0000313" key="2">
    <source>
        <dbReference type="Proteomes" id="UP001283361"/>
    </source>
</evidence>
<comment type="caution">
    <text evidence="1">The sequence shown here is derived from an EMBL/GenBank/DDBJ whole genome shotgun (WGS) entry which is preliminary data.</text>
</comment>
<evidence type="ECO:0000313" key="1">
    <source>
        <dbReference type="EMBL" id="KAK3702799.1"/>
    </source>
</evidence>
<name>A0AAE0XRM3_9GAST</name>
<dbReference type="EMBL" id="JAWDGP010007852">
    <property type="protein sequence ID" value="KAK3702799.1"/>
    <property type="molecule type" value="Genomic_DNA"/>
</dbReference>
<sequence length="71" mass="8215">MNNVITPRKGPNGTRHQFQFPFRNQKERCKLFPEALLRVSRMSKKNRQHGADPNVTETFLSGNKQETCSVI</sequence>
<organism evidence="1 2">
    <name type="scientific">Elysia crispata</name>
    <name type="common">lettuce slug</name>
    <dbReference type="NCBI Taxonomy" id="231223"/>
    <lineage>
        <taxon>Eukaryota</taxon>
        <taxon>Metazoa</taxon>
        <taxon>Spiralia</taxon>
        <taxon>Lophotrochozoa</taxon>
        <taxon>Mollusca</taxon>
        <taxon>Gastropoda</taxon>
        <taxon>Heterobranchia</taxon>
        <taxon>Euthyneura</taxon>
        <taxon>Panpulmonata</taxon>
        <taxon>Sacoglossa</taxon>
        <taxon>Placobranchoidea</taxon>
        <taxon>Plakobranchidae</taxon>
        <taxon>Elysia</taxon>
    </lineage>
</organism>
<accession>A0AAE0XRM3</accession>
<reference evidence="1" key="1">
    <citation type="journal article" date="2023" name="G3 (Bethesda)">
        <title>A reference genome for the long-term kleptoplast-retaining sea slug Elysia crispata morphotype clarki.</title>
        <authorList>
            <person name="Eastman K.E."/>
            <person name="Pendleton A.L."/>
            <person name="Shaikh M.A."/>
            <person name="Suttiyut T."/>
            <person name="Ogas R."/>
            <person name="Tomko P."/>
            <person name="Gavelis G."/>
            <person name="Widhalm J.R."/>
            <person name="Wisecaver J.H."/>
        </authorList>
    </citation>
    <scope>NUCLEOTIDE SEQUENCE</scope>
    <source>
        <strain evidence="1">ECLA1</strain>
    </source>
</reference>
<keyword evidence="2" id="KW-1185">Reference proteome</keyword>
<gene>
    <name evidence="1" type="ORF">RRG08_042782</name>
</gene>
<proteinExistence type="predicted"/>
<dbReference type="Proteomes" id="UP001283361">
    <property type="component" value="Unassembled WGS sequence"/>
</dbReference>
<protein>
    <submittedName>
        <fullName evidence="1">Uncharacterized protein</fullName>
    </submittedName>
</protein>
<dbReference type="AlphaFoldDB" id="A0AAE0XRM3"/>